<evidence type="ECO:0000256" key="1">
    <source>
        <dbReference type="ARBA" id="ARBA00023239"/>
    </source>
</evidence>
<name>A0ABW4FP22_9PSEU</name>
<reference evidence="4" key="1">
    <citation type="journal article" date="2019" name="Int. J. Syst. Evol. Microbiol.">
        <title>The Global Catalogue of Microorganisms (GCM) 10K type strain sequencing project: providing services to taxonomists for standard genome sequencing and annotation.</title>
        <authorList>
            <consortium name="The Broad Institute Genomics Platform"/>
            <consortium name="The Broad Institute Genome Sequencing Center for Infectious Disease"/>
            <person name="Wu L."/>
            <person name="Ma J."/>
        </authorList>
    </citation>
    <scope>NUCLEOTIDE SEQUENCE [LARGE SCALE GENOMIC DNA]</scope>
    <source>
        <strain evidence="4">JCM 12165</strain>
    </source>
</reference>
<evidence type="ECO:0000313" key="4">
    <source>
        <dbReference type="Proteomes" id="UP001597145"/>
    </source>
</evidence>
<dbReference type="PANTHER" id="PTHR21240">
    <property type="entry name" value="2-AMINO-3-CARBOXYLMUCONATE-6-SEMIALDEHYDE DECARBOXYLASE"/>
    <property type="match status" value="1"/>
</dbReference>
<keyword evidence="1" id="KW-0456">Lyase</keyword>
<evidence type="ECO:0000259" key="2">
    <source>
        <dbReference type="Pfam" id="PF04909"/>
    </source>
</evidence>
<evidence type="ECO:0000313" key="3">
    <source>
        <dbReference type="EMBL" id="MFD1531942.1"/>
    </source>
</evidence>
<dbReference type="InterPro" id="IPR032466">
    <property type="entry name" value="Metal_Hydrolase"/>
</dbReference>
<gene>
    <name evidence="3" type="ORF">ACFSCY_21150</name>
</gene>
<dbReference type="PANTHER" id="PTHR21240:SF28">
    <property type="entry name" value="ISO-OROTATE DECARBOXYLASE (EUROFUNG)"/>
    <property type="match status" value="1"/>
</dbReference>
<feature type="domain" description="Amidohydrolase-related" evidence="2">
    <location>
        <begin position="99"/>
        <end position="300"/>
    </location>
</feature>
<comment type="caution">
    <text evidence="3">The sequence shown here is derived from an EMBL/GenBank/DDBJ whole genome shotgun (WGS) entry which is preliminary data.</text>
</comment>
<protein>
    <submittedName>
        <fullName evidence="3">Amidohydrolase family protein</fullName>
    </submittedName>
</protein>
<dbReference type="InterPro" id="IPR032465">
    <property type="entry name" value="ACMSD"/>
</dbReference>
<dbReference type="RefSeq" id="WP_343974514.1">
    <property type="nucleotide sequence ID" value="NZ_BAAAJG010000007.1"/>
</dbReference>
<dbReference type="SUPFAM" id="SSF51556">
    <property type="entry name" value="Metallo-dependent hydrolases"/>
    <property type="match status" value="1"/>
</dbReference>
<dbReference type="InterPro" id="IPR006680">
    <property type="entry name" value="Amidohydro-rel"/>
</dbReference>
<dbReference type="Gene3D" id="3.20.20.140">
    <property type="entry name" value="Metal-dependent hydrolases"/>
    <property type="match status" value="1"/>
</dbReference>
<proteinExistence type="predicted"/>
<keyword evidence="4" id="KW-1185">Reference proteome</keyword>
<organism evidence="3 4">
    <name type="scientific">Pseudonocardia aurantiaca</name>
    <dbReference type="NCBI Taxonomy" id="75290"/>
    <lineage>
        <taxon>Bacteria</taxon>
        <taxon>Bacillati</taxon>
        <taxon>Actinomycetota</taxon>
        <taxon>Actinomycetes</taxon>
        <taxon>Pseudonocardiales</taxon>
        <taxon>Pseudonocardiaceae</taxon>
        <taxon>Pseudonocardia</taxon>
    </lineage>
</organism>
<dbReference type="Proteomes" id="UP001597145">
    <property type="component" value="Unassembled WGS sequence"/>
</dbReference>
<sequence>METTEFRDLHAHYLAPSTIDRIRAGEFAPAVTLSDEDGRARFTFPTGATRTMLPAMADLDARLRHLDQCGIDIQVLSTWIDMFGYDLPEELAVSYHKSINEGLAEAVSSHPDRFRFFASVPLPWGDAAATVLEDAMTRLGAVGSMIGTNVHGRYLDDERLAPFWRASERLHAPVELHPVNVAGADRLRGDELSNFLGNPFDTTIAASSLIFGGVLDRHPGLRFVLVHGGGYLPYAVGRLSHGRAARGVAPELLRRPEDYLDRFFYDTVVYSPAVLSALASIVGVERLVLGTDYPFDMEPPAVRSMVADTLGEPALARIARTARGVSCRHDETEAGG</sequence>
<accession>A0ABW4FP22</accession>
<dbReference type="EMBL" id="JBHUCP010000016">
    <property type="protein sequence ID" value="MFD1531942.1"/>
    <property type="molecule type" value="Genomic_DNA"/>
</dbReference>
<dbReference type="Pfam" id="PF04909">
    <property type="entry name" value="Amidohydro_2"/>
    <property type="match status" value="1"/>
</dbReference>